<dbReference type="PANTHER" id="PTHR10434">
    <property type="entry name" value="1-ACYL-SN-GLYCEROL-3-PHOSPHATE ACYLTRANSFERASE"/>
    <property type="match status" value="1"/>
</dbReference>
<evidence type="ECO:0000313" key="5">
    <source>
        <dbReference type="EMBL" id="APX89552.1"/>
    </source>
</evidence>
<protein>
    <submittedName>
        <fullName evidence="5">Uncharacterized protein</fullName>
    </submittedName>
</protein>
<proteinExistence type="predicted"/>
<dbReference type="GO" id="GO:0003841">
    <property type="term" value="F:1-acylglycerol-3-phosphate O-acyltransferase activity"/>
    <property type="evidence" value="ECO:0007669"/>
    <property type="project" value="TreeGrafter"/>
</dbReference>
<feature type="compositionally biased region" description="Gly residues" evidence="4">
    <location>
        <begin position="280"/>
        <end position="292"/>
    </location>
</feature>
<dbReference type="Proteomes" id="UP000187266">
    <property type="component" value="Chromosome"/>
</dbReference>
<dbReference type="Pfam" id="PF01553">
    <property type="entry name" value="Acyltransferase"/>
    <property type="match status" value="1"/>
</dbReference>
<sequence>MIAYGIQWLRSLFYSISLYTSMFVIGIAYFPFALFSRRAAFGACHAFCGYAIWSARWIVGIKTEVRGTPPTEECMIAAKHQSFFDIIVIFNSVPRGKFIMKRELLFAPVLGQYAWRIGCVPVDRGKRGRAVMKMVADVIHGMQRAGQLIIYPQGTRVAPGVAAPYKVGTGVLYEQLGQPCYPVATNVGLFWPKRAVMRKPGRAVVEFLEPIPAGVDKASFLAQLSRQVEERSIELMAEAGFHTPPEGNALTASAGGARSLRDGAGTNVPGPEGTLDTGTAEGGAVAGLGAAPGPGDLDDDPLSPMPGPVRGPISEAGEDPAPDGPEKTTGKETDS</sequence>
<feature type="region of interest" description="Disordered" evidence="4">
    <location>
        <begin position="240"/>
        <end position="335"/>
    </location>
</feature>
<keyword evidence="3" id="KW-0012">Acyltransferase</keyword>
<dbReference type="CDD" id="cd07989">
    <property type="entry name" value="LPLAT_AGPAT-like"/>
    <property type="match status" value="1"/>
</dbReference>
<gene>
    <name evidence="5" type="ORF">BV394_07360</name>
</gene>
<evidence type="ECO:0000256" key="1">
    <source>
        <dbReference type="ARBA" id="ARBA00005189"/>
    </source>
</evidence>
<accession>A0A2M9DDW5</accession>
<dbReference type="EMBL" id="CP019124">
    <property type="protein sequence ID" value="APX89552.1"/>
    <property type="molecule type" value="Genomic_DNA"/>
</dbReference>
<evidence type="ECO:0000256" key="4">
    <source>
        <dbReference type="SAM" id="MobiDB-lite"/>
    </source>
</evidence>
<name>A0A1U7DHU0_9RHOB</name>
<keyword evidence="6" id="KW-1185">Reference proteome</keyword>
<evidence type="ECO:0000313" key="6">
    <source>
        <dbReference type="Proteomes" id="UP000187266"/>
    </source>
</evidence>
<evidence type="ECO:0000256" key="3">
    <source>
        <dbReference type="ARBA" id="ARBA00023315"/>
    </source>
</evidence>
<dbReference type="SUPFAM" id="SSF69593">
    <property type="entry name" value="Glycerol-3-phosphate (1)-acyltransferase"/>
    <property type="match status" value="1"/>
</dbReference>
<accession>A0A1U7DHU0</accession>
<dbReference type="GO" id="GO:0006654">
    <property type="term" value="P:phosphatidic acid biosynthetic process"/>
    <property type="evidence" value="ECO:0007669"/>
    <property type="project" value="TreeGrafter"/>
</dbReference>
<keyword evidence="2" id="KW-0808">Transferase</keyword>
<dbReference type="PANTHER" id="PTHR10434:SF40">
    <property type="entry name" value="1-ACYL-SN-GLYCEROL-3-PHOSPHATE ACYLTRANSFERASE"/>
    <property type="match status" value="1"/>
</dbReference>
<feature type="compositionally biased region" description="Basic and acidic residues" evidence="4">
    <location>
        <begin position="324"/>
        <end position="335"/>
    </location>
</feature>
<dbReference type="AlphaFoldDB" id="A0A1U7DHU0"/>
<organism evidence="5 6">
    <name type="scientific">Brevirhabdus pacifica</name>
    <dbReference type="NCBI Taxonomy" id="1267768"/>
    <lineage>
        <taxon>Bacteria</taxon>
        <taxon>Pseudomonadati</taxon>
        <taxon>Pseudomonadota</taxon>
        <taxon>Alphaproteobacteria</taxon>
        <taxon>Rhodobacterales</taxon>
        <taxon>Paracoccaceae</taxon>
        <taxon>Brevirhabdus</taxon>
    </lineage>
</organism>
<reference evidence="5 6" key="1">
    <citation type="submission" date="2017-01" db="EMBL/GenBank/DDBJ databases">
        <title>Genomic analysis of Xuhuaishuia manganoxidans DY6-4.</title>
        <authorList>
            <person name="Wang X."/>
        </authorList>
    </citation>
    <scope>NUCLEOTIDE SEQUENCE [LARGE SCALE GENOMIC DNA]</scope>
    <source>
        <strain evidence="5 6">DY6-4</strain>
    </source>
</reference>
<comment type="pathway">
    <text evidence="1">Lipid metabolism.</text>
</comment>
<dbReference type="STRING" id="1267768.BV394_07360"/>
<dbReference type="InterPro" id="IPR002123">
    <property type="entry name" value="Plipid/glycerol_acylTrfase"/>
</dbReference>
<dbReference type="SMART" id="SM00563">
    <property type="entry name" value="PlsC"/>
    <property type="match status" value="1"/>
</dbReference>
<dbReference type="RefSeq" id="WP_076979575.1">
    <property type="nucleotide sequence ID" value="NZ_CP019124.1"/>
</dbReference>
<evidence type="ECO:0000256" key="2">
    <source>
        <dbReference type="ARBA" id="ARBA00022679"/>
    </source>
</evidence>